<keyword evidence="2" id="KW-1185">Reference proteome</keyword>
<evidence type="ECO:0000313" key="2">
    <source>
        <dbReference type="Proteomes" id="UP000184222"/>
    </source>
</evidence>
<name>A0A1L4BT63_9GAMM</name>
<reference evidence="1 2" key="1">
    <citation type="journal article" date="2016" name="Appl. Environ. Microbiol.">
        <title>Whole genome relationships among Francisella bacteria of diverse origin define new species and provide specific regions for detection.</title>
        <authorList>
            <person name="Challacombe J.F."/>
            <person name="Petersen J.M."/>
            <person name="Gallegos-Graves V."/>
            <person name="Hodge D."/>
            <person name="Pillai S."/>
            <person name="Kuske C.R."/>
        </authorList>
    </citation>
    <scope>NUCLEOTIDE SEQUENCE [LARGE SCALE GENOMIC DNA]</scope>
    <source>
        <strain evidence="2">TX07-7310</strain>
    </source>
</reference>
<dbReference type="STRING" id="573570.F7310_06430"/>
<dbReference type="Proteomes" id="UP000184222">
    <property type="component" value="Chromosome"/>
</dbReference>
<dbReference type="EMBL" id="CP016796">
    <property type="protein sequence ID" value="API87014.1"/>
    <property type="molecule type" value="Genomic_DNA"/>
</dbReference>
<gene>
    <name evidence="1" type="ORF">F7310_06430</name>
</gene>
<dbReference type="KEGG" id="frx:F7310_06430"/>
<accession>A0A1L4BT63</accession>
<evidence type="ECO:0000313" key="1">
    <source>
        <dbReference type="EMBL" id="API87014.1"/>
    </source>
</evidence>
<proteinExistence type="predicted"/>
<sequence>MKKMITRMILFFIILIIFIVSANYYFDNSLDSEDISNCLSIKNKMLKDSNLYSTFKKLPKTSTKINAYKFKLHNTTIYLPEYKIKDIHLGDIPNDKDSVVIIYENNTKILIYRDKNNSIKDIFSSIDISHNKEIISHSGQQMTKKLFGDNLTIIGLNIYGYEHTPKDIKCDKNSFLNDMRLMVAFPLKSVAYGFGDLETVYRKNKDSDFYIKEIHKPEDDTIAYTITKLVNNKKQYINIDYIFPQSEVQKDLVFAFNNKRILASHNRPKWLINLQRTIDLSEGSKN</sequence>
<dbReference type="RefSeq" id="WP_072712641.1">
    <property type="nucleotide sequence ID" value="NZ_CP016796.1"/>
</dbReference>
<dbReference type="AlphaFoldDB" id="A0A1L4BT63"/>
<protein>
    <submittedName>
        <fullName evidence="1">Uncharacterized protein</fullName>
    </submittedName>
</protein>
<organism evidence="1 2">
    <name type="scientific">Francisella uliginis</name>
    <dbReference type="NCBI Taxonomy" id="573570"/>
    <lineage>
        <taxon>Bacteria</taxon>
        <taxon>Pseudomonadati</taxon>
        <taxon>Pseudomonadota</taxon>
        <taxon>Gammaproteobacteria</taxon>
        <taxon>Thiotrichales</taxon>
        <taxon>Francisellaceae</taxon>
        <taxon>Francisella</taxon>
    </lineage>
</organism>